<dbReference type="GO" id="GO:0030267">
    <property type="term" value="F:glyoxylate reductase (NADPH) activity"/>
    <property type="evidence" value="ECO:0007669"/>
    <property type="project" value="TreeGrafter"/>
</dbReference>
<dbReference type="InterPro" id="IPR006140">
    <property type="entry name" value="D-isomer_DH_NAD-bd"/>
</dbReference>
<proteinExistence type="inferred from homology"/>
<feature type="domain" description="D-isomer specific 2-hydroxyacid dehydrogenase NAD-binding" evidence="6">
    <location>
        <begin position="111"/>
        <end position="288"/>
    </location>
</feature>
<accession>A0A1F5VTZ7</accession>
<feature type="domain" description="D-isomer specific 2-hydroxyacid dehydrogenase catalytic" evidence="5">
    <location>
        <begin position="6"/>
        <end position="320"/>
    </location>
</feature>
<name>A0A1F5VTZ7_9BACT</name>
<organism evidence="7 8">
    <name type="scientific">Candidatus Fischerbacteria bacterium RBG_13_37_8</name>
    <dbReference type="NCBI Taxonomy" id="1817863"/>
    <lineage>
        <taxon>Bacteria</taxon>
        <taxon>Candidatus Fischeribacteriota</taxon>
    </lineage>
</organism>
<dbReference type="PROSITE" id="PS00671">
    <property type="entry name" value="D_2_HYDROXYACID_DH_3"/>
    <property type="match status" value="1"/>
</dbReference>
<protein>
    <submittedName>
        <fullName evidence="7">D-glycerate dehydrogenase</fullName>
    </submittedName>
</protein>
<dbReference type="SUPFAM" id="SSF51735">
    <property type="entry name" value="NAD(P)-binding Rossmann-fold domains"/>
    <property type="match status" value="1"/>
</dbReference>
<dbReference type="InterPro" id="IPR050223">
    <property type="entry name" value="D-isomer_2-hydroxyacid_DH"/>
</dbReference>
<dbReference type="PROSITE" id="PS00065">
    <property type="entry name" value="D_2_HYDROXYACID_DH_1"/>
    <property type="match status" value="1"/>
</dbReference>
<evidence type="ECO:0000259" key="6">
    <source>
        <dbReference type="Pfam" id="PF02826"/>
    </source>
</evidence>
<dbReference type="SUPFAM" id="SSF52283">
    <property type="entry name" value="Formate/glycerate dehydrogenase catalytic domain-like"/>
    <property type="match status" value="1"/>
</dbReference>
<reference evidence="7 8" key="1">
    <citation type="journal article" date="2016" name="Nat. Commun.">
        <title>Thousands of microbial genomes shed light on interconnected biogeochemical processes in an aquifer system.</title>
        <authorList>
            <person name="Anantharaman K."/>
            <person name="Brown C.T."/>
            <person name="Hug L.A."/>
            <person name="Sharon I."/>
            <person name="Castelle C.J."/>
            <person name="Probst A.J."/>
            <person name="Thomas B.C."/>
            <person name="Singh A."/>
            <person name="Wilkins M.J."/>
            <person name="Karaoz U."/>
            <person name="Brodie E.L."/>
            <person name="Williams K.H."/>
            <person name="Hubbard S.S."/>
            <person name="Banfield J.F."/>
        </authorList>
    </citation>
    <scope>NUCLEOTIDE SEQUENCE [LARGE SCALE GENOMIC DNA]</scope>
</reference>
<gene>
    <name evidence="7" type="ORF">A2Y62_01390</name>
</gene>
<evidence type="ECO:0000313" key="7">
    <source>
        <dbReference type="EMBL" id="OGF66879.1"/>
    </source>
</evidence>
<dbReference type="EMBL" id="MFGW01000079">
    <property type="protein sequence ID" value="OGF66879.1"/>
    <property type="molecule type" value="Genomic_DNA"/>
</dbReference>
<dbReference type="STRING" id="1817863.A2Y62_01390"/>
<evidence type="ECO:0000256" key="2">
    <source>
        <dbReference type="ARBA" id="ARBA00023002"/>
    </source>
</evidence>
<dbReference type="FunFam" id="3.40.50.720:FF:000203">
    <property type="entry name" value="D-3-phosphoglycerate dehydrogenase (SerA)"/>
    <property type="match status" value="1"/>
</dbReference>
<keyword evidence="2 4" id="KW-0560">Oxidoreductase</keyword>
<dbReference type="InterPro" id="IPR029753">
    <property type="entry name" value="D-isomer_DH_CS"/>
</dbReference>
<evidence type="ECO:0000256" key="3">
    <source>
        <dbReference type="ARBA" id="ARBA00023027"/>
    </source>
</evidence>
<dbReference type="Proteomes" id="UP000178943">
    <property type="component" value="Unassembled WGS sequence"/>
</dbReference>
<dbReference type="InterPro" id="IPR029752">
    <property type="entry name" value="D-isomer_DH_CS1"/>
</dbReference>
<evidence type="ECO:0000313" key="8">
    <source>
        <dbReference type="Proteomes" id="UP000178943"/>
    </source>
</evidence>
<comment type="caution">
    <text evidence="7">The sequence shown here is derived from an EMBL/GenBank/DDBJ whole genome shotgun (WGS) entry which is preliminary data.</text>
</comment>
<dbReference type="GO" id="GO:0016618">
    <property type="term" value="F:hydroxypyruvate reductase [NAD(P)H] activity"/>
    <property type="evidence" value="ECO:0007669"/>
    <property type="project" value="TreeGrafter"/>
</dbReference>
<dbReference type="Gene3D" id="3.40.50.720">
    <property type="entry name" value="NAD(P)-binding Rossmann-like Domain"/>
    <property type="match status" value="2"/>
</dbReference>
<evidence type="ECO:0000259" key="5">
    <source>
        <dbReference type="Pfam" id="PF00389"/>
    </source>
</evidence>
<evidence type="ECO:0000256" key="4">
    <source>
        <dbReference type="RuleBase" id="RU003719"/>
    </source>
</evidence>
<comment type="similarity">
    <text evidence="1 4">Belongs to the D-isomer specific 2-hydroxyacid dehydrogenase family.</text>
</comment>
<keyword evidence="3" id="KW-0520">NAD</keyword>
<dbReference type="InterPro" id="IPR036291">
    <property type="entry name" value="NAD(P)-bd_dom_sf"/>
</dbReference>
<sequence>MKHDNVFITRLIPQEGLDLLKRHCTIKVNPEDRQLAKHELIENIVAQQGLMCLLSETIDRDIMEAGSELEVISNYAVGYNNIDIAAATELGIAVCNTPGVLTETTADLVWALILSVSRRITEADNFTRQGHFRGWEPMLMLGCNVYDKILGIIGMGRIGKAVARRATGFSMKIMYHDKIKLSDADETYLNATYCSIDELLRYSDFISLHTPLSEETHKLIGAGEFQRMKPGAILINTSRGQVVDETALVEALENKQVAGAGLDVYEEEPVIHSALLSMKNVVLLPHIGSATVETRTKMALMAAQNIIDILQGSTCENIINPQALTIRK</sequence>
<dbReference type="Pfam" id="PF00389">
    <property type="entry name" value="2-Hacid_dh"/>
    <property type="match status" value="1"/>
</dbReference>
<dbReference type="GO" id="GO:0005829">
    <property type="term" value="C:cytosol"/>
    <property type="evidence" value="ECO:0007669"/>
    <property type="project" value="TreeGrafter"/>
</dbReference>
<dbReference type="CDD" id="cd05301">
    <property type="entry name" value="GDH"/>
    <property type="match status" value="1"/>
</dbReference>
<dbReference type="InterPro" id="IPR006139">
    <property type="entry name" value="D-isomer_2_OHA_DH_cat_dom"/>
</dbReference>
<evidence type="ECO:0000256" key="1">
    <source>
        <dbReference type="ARBA" id="ARBA00005854"/>
    </source>
</evidence>
<dbReference type="PANTHER" id="PTHR10996:SF283">
    <property type="entry name" value="GLYOXYLATE_HYDROXYPYRUVATE REDUCTASE B"/>
    <property type="match status" value="1"/>
</dbReference>
<dbReference type="AlphaFoldDB" id="A0A1F5VTZ7"/>
<dbReference type="Pfam" id="PF02826">
    <property type="entry name" value="2-Hacid_dh_C"/>
    <property type="match status" value="1"/>
</dbReference>
<dbReference type="PROSITE" id="PS00670">
    <property type="entry name" value="D_2_HYDROXYACID_DH_2"/>
    <property type="match status" value="1"/>
</dbReference>
<dbReference type="PANTHER" id="PTHR10996">
    <property type="entry name" value="2-HYDROXYACID DEHYDROGENASE-RELATED"/>
    <property type="match status" value="1"/>
</dbReference>
<dbReference type="GO" id="GO:0051287">
    <property type="term" value="F:NAD binding"/>
    <property type="evidence" value="ECO:0007669"/>
    <property type="project" value="InterPro"/>
</dbReference>